<gene>
    <name evidence="2" type="ORF">E0486_11615</name>
</gene>
<name>A0A4R4E009_9BACT</name>
<evidence type="ECO:0000313" key="3">
    <source>
        <dbReference type="Proteomes" id="UP000295164"/>
    </source>
</evidence>
<feature type="chain" id="PRO_5020759542" evidence="1">
    <location>
        <begin position="21"/>
        <end position="150"/>
    </location>
</feature>
<evidence type="ECO:0000313" key="2">
    <source>
        <dbReference type="EMBL" id="TCZ69877.1"/>
    </source>
</evidence>
<sequence length="150" mass="16972">MKKLAFTLTLFLLVSAAVSAQNPVSWSFSTRKINDKTYELHMTASIQKEWHLYAQDQPKDAIALPTTFAFNKNPLLAFEGNVREKGKLEKYNDKVLNVTAHQYSNKVDFVQVVKLKARAKTAVTGKLEFQTCNGDKCLRPETVPFTFALN</sequence>
<evidence type="ECO:0000256" key="1">
    <source>
        <dbReference type="SAM" id="SignalP"/>
    </source>
</evidence>
<dbReference type="RefSeq" id="WP_131852350.1">
    <property type="nucleotide sequence ID" value="NZ_SKFH01000018.1"/>
</dbReference>
<comment type="caution">
    <text evidence="2">The sequence shown here is derived from an EMBL/GenBank/DDBJ whole genome shotgun (WGS) entry which is preliminary data.</text>
</comment>
<accession>A0A4R4E009</accession>
<feature type="signal peptide" evidence="1">
    <location>
        <begin position="1"/>
        <end position="20"/>
    </location>
</feature>
<dbReference type="InterPro" id="IPR036929">
    <property type="entry name" value="DsbDN_sf"/>
</dbReference>
<protein>
    <submittedName>
        <fullName evidence="2">Uncharacterized protein</fullName>
    </submittedName>
</protein>
<reference evidence="2 3" key="1">
    <citation type="submission" date="2019-03" db="EMBL/GenBank/DDBJ databases">
        <authorList>
            <person name="Kim M.K.M."/>
        </authorList>
    </citation>
    <scope>NUCLEOTIDE SEQUENCE [LARGE SCALE GENOMIC DNA]</scope>
    <source>
        <strain evidence="2 3">17J68-15</strain>
    </source>
</reference>
<proteinExistence type="predicted"/>
<dbReference type="Gene3D" id="2.60.40.1250">
    <property type="entry name" value="Thiol:disulfide interchange protein DsbD, N-terminal domain"/>
    <property type="match status" value="1"/>
</dbReference>
<dbReference type="OrthoDB" id="767251at2"/>
<dbReference type="AlphaFoldDB" id="A0A4R4E009"/>
<organism evidence="2 3">
    <name type="scientific">Flaviaesturariibacter aridisoli</name>
    <dbReference type="NCBI Taxonomy" id="2545761"/>
    <lineage>
        <taxon>Bacteria</taxon>
        <taxon>Pseudomonadati</taxon>
        <taxon>Bacteroidota</taxon>
        <taxon>Chitinophagia</taxon>
        <taxon>Chitinophagales</taxon>
        <taxon>Chitinophagaceae</taxon>
        <taxon>Flaviaestuariibacter</taxon>
    </lineage>
</organism>
<keyword evidence="1" id="KW-0732">Signal</keyword>
<keyword evidence="3" id="KW-1185">Reference proteome</keyword>
<dbReference type="Proteomes" id="UP000295164">
    <property type="component" value="Unassembled WGS sequence"/>
</dbReference>
<dbReference type="EMBL" id="SKFH01000018">
    <property type="protein sequence ID" value="TCZ69877.1"/>
    <property type="molecule type" value="Genomic_DNA"/>
</dbReference>